<accession>A0AA40EHH6</accession>
<protein>
    <recommendedName>
        <fullName evidence="2">non-specific serine/threonine protein kinase</fullName>
        <ecNumber evidence="2">2.7.11.1</ecNumber>
    </recommendedName>
</protein>
<dbReference type="EMBL" id="JAUKUD010000007">
    <property type="protein sequence ID" value="KAK0738231.1"/>
    <property type="molecule type" value="Genomic_DNA"/>
</dbReference>
<evidence type="ECO:0000256" key="4">
    <source>
        <dbReference type="ARBA" id="ARBA00022527"/>
    </source>
</evidence>
<evidence type="ECO:0000256" key="1">
    <source>
        <dbReference type="ARBA" id="ARBA00004496"/>
    </source>
</evidence>
<evidence type="ECO:0000256" key="6">
    <source>
        <dbReference type="ARBA" id="ARBA00022679"/>
    </source>
</evidence>
<evidence type="ECO:0000256" key="2">
    <source>
        <dbReference type="ARBA" id="ARBA00012513"/>
    </source>
</evidence>
<feature type="compositionally biased region" description="Polar residues" evidence="12">
    <location>
        <begin position="889"/>
        <end position="904"/>
    </location>
</feature>
<comment type="caution">
    <text evidence="14">The sequence shown here is derived from an EMBL/GenBank/DDBJ whole genome shotgun (WGS) entry which is preliminary data.</text>
</comment>
<feature type="region of interest" description="Disordered" evidence="12">
    <location>
        <begin position="555"/>
        <end position="761"/>
    </location>
</feature>
<feature type="region of interest" description="Disordered" evidence="12">
    <location>
        <begin position="450"/>
        <end position="471"/>
    </location>
</feature>
<keyword evidence="4" id="KW-0723">Serine/threonine-protein kinase</keyword>
<dbReference type="Gene3D" id="1.10.510.10">
    <property type="entry name" value="Transferase(Phosphotransferase) domain 1"/>
    <property type="match status" value="1"/>
</dbReference>
<dbReference type="GO" id="GO:0007015">
    <property type="term" value="P:actin filament organization"/>
    <property type="evidence" value="ECO:0007669"/>
    <property type="project" value="TreeGrafter"/>
</dbReference>
<evidence type="ECO:0000256" key="7">
    <source>
        <dbReference type="ARBA" id="ARBA00022741"/>
    </source>
</evidence>
<feature type="compositionally biased region" description="Low complexity" evidence="12">
    <location>
        <begin position="458"/>
        <end position="469"/>
    </location>
</feature>
<comment type="subcellular location">
    <subcellularLocation>
        <location evidence="1">Cytoplasm</location>
    </subcellularLocation>
</comment>
<keyword evidence="9" id="KW-0067">ATP-binding</keyword>
<dbReference type="CDD" id="cd14037">
    <property type="entry name" value="STKc_NAK_like"/>
    <property type="match status" value="1"/>
</dbReference>
<comment type="catalytic activity">
    <reaction evidence="11">
        <text>L-seryl-[protein] + ATP = O-phospho-L-seryl-[protein] + ADP + H(+)</text>
        <dbReference type="Rhea" id="RHEA:17989"/>
        <dbReference type="Rhea" id="RHEA-COMP:9863"/>
        <dbReference type="Rhea" id="RHEA-COMP:11604"/>
        <dbReference type="ChEBI" id="CHEBI:15378"/>
        <dbReference type="ChEBI" id="CHEBI:29999"/>
        <dbReference type="ChEBI" id="CHEBI:30616"/>
        <dbReference type="ChEBI" id="CHEBI:83421"/>
        <dbReference type="ChEBI" id="CHEBI:456216"/>
        <dbReference type="EC" id="2.7.11.1"/>
    </reaction>
</comment>
<feature type="compositionally biased region" description="Basic and acidic residues" evidence="12">
    <location>
        <begin position="732"/>
        <end position="741"/>
    </location>
</feature>
<evidence type="ECO:0000259" key="13">
    <source>
        <dbReference type="PROSITE" id="PS50011"/>
    </source>
</evidence>
<feature type="compositionally biased region" description="Basic and acidic residues" evidence="12">
    <location>
        <begin position="809"/>
        <end position="840"/>
    </location>
</feature>
<dbReference type="GO" id="GO:0000147">
    <property type="term" value="P:actin cortical patch assembly"/>
    <property type="evidence" value="ECO:0007669"/>
    <property type="project" value="TreeGrafter"/>
</dbReference>
<dbReference type="InterPro" id="IPR008271">
    <property type="entry name" value="Ser/Thr_kinase_AS"/>
</dbReference>
<dbReference type="EC" id="2.7.11.1" evidence="2"/>
<keyword evidence="5" id="KW-0597">Phosphoprotein</keyword>
<evidence type="ECO:0000313" key="15">
    <source>
        <dbReference type="Proteomes" id="UP001172155"/>
    </source>
</evidence>
<gene>
    <name evidence="14" type="ORF">B0T18DRAFT_492253</name>
</gene>
<dbReference type="GO" id="GO:0005737">
    <property type="term" value="C:cytoplasm"/>
    <property type="evidence" value="ECO:0007669"/>
    <property type="project" value="UniProtKB-SubCell"/>
</dbReference>
<dbReference type="AlphaFoldDB" id="A0AA40EHH6"/>
<feature type="compositionally biased region" description="Basic residues" evidence="12">
    <location>
        <begin position="742"/>
        <end position="754"/>
    </location>
</feature>
<feature type="compositionally biased region" description="Polar residues" evidence="12">
    <location>
        <begin position="605"/>
        <end position="617"/>
    </location>
</feature>
<proteinExistence type="predicted"/>
<dbReference type="FunFam" id="1.10.510.10:FF:000441">
    <property type="entry name" value="Serine/threonine protein kinase"/>
    <property type="match status" value="1"/>
</dbReference>
<dbReference type="Pfam" id="PF00069">
    <property type="entry name" value="Pkinase"/>
    <property type="match status" value="1"/>
</dbReference>
<dbReference type="InterPro" id="IPR000719">
    <property type="entry name" value="Prot_kinase_dom"/>
</dbReference>
<dbReference type="InterPro" id="IPR011009">
    <property type="entry name" value="Kinase-like_dom_sf"/>
</dbReference>
<reference evidence="14" key="1">
    <citation type="submission" date="2023-06" db="EMBL/GenBank/DDBJ databases">
        <title>Genome-scale phylogeny and comparative genomics of the fungal order Sordariales.</title>
        <authorList>
            <consortium name="Lawrence Berkeley National Laboratory"/>
            <person name="Hensen N."/>
            <person name="Bonometti L."/>
            <person name="Westerberg I."/>
            <person name="Brannstrom I.O."/>
            <person name="Guillou S."/>
            <person name="Cros-Aarteil S."/>
            <person name="Calhoun S."/>
            <person name="Haridas S."/>
            <person name="Kuo A."/>
            <person name="Mondo S."/>
            <person name="Pangilinan J."/>
            <person name="Riley R."/>
            <person name="LaButti K."/>
            <person name="Andreopoulos B."/>
            <person name="Lipzen A."/>
            <person name="Chen C."/>
            <person name="Yanf M."/>
            <person name="Daum C."/>
            <person name="Ng V."/>
            <person name="Clum A."/>
            <person name="Steindorff A."/>
            <person name="Ohm R."/>
            <person name="Martin F."/>
            <person name="Silar P."/>
            <person name="Natvig D."/>
            <person name="Lalanne C."/>
            <person name="Gautier V."/>
            <person name="Ament-velasquez S.L."/>
            <person name="Kruys A."/>
            <person name="Hutchinson M.I."/>
            <person name="Powell A.J."/>
            <person name="Barry K."/>
            <person name="Miller A.N."/>
            <person name="Grigoriev I.V."/>
            <person name="Debuchy R."/>
            <person name="Gladieux P."/>
            <person name="Thoren M.H."/>
            <person name="Johannesson H."/>
        </authorList>
    </citation>
    <scope>NUCLEOTIDE SEQUENCE</scope>
    <source>
        <strain evidence="14">SMH3187-1</strain>
    </source>
</reference>
<feature type="domain" description="Protein kinase" evidence="13">
    <location>
        <begin position="51"/>
        <end position="341"/>
    </location>
</feature>
<keyword evidence="8" id="KW-0418">Kinase</keyword>
<feature type="region of interest" description="Disordered" evidence="12">
    <location>
        <begin position="777"/>
        <end position="840"/>
    </location>
</feature>
<keyword evidence="7" id="KW-0547">Nucleotide-binding</keyword>
<dbReference type="GO" id="GO:0005524">
    <property type="term" value="F:ATP binding"/>
    <property type="evidence" value="ECO:0007669"/>
    <property type="project" value="UniProtKB-KW"/>
</dbReference>
<dbReference type="PANTHER" id="PTHR22967">
    <property type="entry name" value="SERINE/THREONINE PROTEIN KINASE"/>
    <property type="match status" value="1"/>
</dbReference>
<keyword evidence="6" id="KW-0808">Transferase</keyword>
<dbReference type="PROSITE" id="PS00108">
    <property type="entry name" value="PROTEIN_KINASE_ST"/>
    <property type="match status" value="1"/>
</dbReference>
<organism evidence="14 15">
    <name type="scientific">Schizothecium vesticola</name>
    <dbReference type="NCBI Taxonomy" id="314040"/>
    <lineage>
        <taxon>Eukaryota</taxon>
        <taxon>Fungi</taxon>
        <taxon>Dikarya</taxon>
        <taxon>Ascomycota</taxon>
        <taxon>Pezizomycotina</taxon>
        <taxon>Sordariomycetes</taxon>
        <taxon>Sordariomycetidae</taxon>
        <taxon>Sordariales</taxon>
        <taxon>Schizotheciaceae</taxon>
        <taxon>Schizothecium</taxon>
    </lineage>
</organism>
<evidence type="ECO:0000313" key="14">
    <source>
        <dbReference type="EMBL" id="KAK0738231.1"/>
    </source>
</evidence>
<dbReference type="SMART" id="SM00220">
    <property type="entry name" value="S_TKc"/>
    <property type="match status" value="1"/>
</dbReference>
<sequence>MASYGHAVPAGASHHAAYGAAYAAPGVVAAPAAPAGTFTPGTKIQCGSHRVVIQKYLSEGGFAHVYLVKMPEPINGTNQAVLKRVAVPDKEALRGMRIEVETMKRLKGHKAIVTYIDSHASELSGGGGGYEVFLLMEYCNGGGLIDFMNTRLQHRLTEPEILNIFADVAEGVACMHYLKPPLLHRDLKVENVLITTSGSVRKFKLCDFGSAAEPRPAPTTVVECRLMDEDVQKHTTMQYRSPEMIDVYRKQPIDEKSDIWALGVLLYKLCYYTTPFEDQGQLAILNASYKFPAQPVFSDRLKKLIASMLREDQRTRPNIYQVLKEACAMQGREPPVKDIYLGKSGTGHGTTSTSKGPVAPVVGAVFAPQIANQQPTLPEVERMRRGRVPVASQPASQPPRKNPSPAKVTNGDPFAALDSKAAVPGGDELSSRFPTLDQFAILHDHGSKFEFDSPLSPPAATAPTAPAPTKDLSQRLAERLADDAFQVRPSASPPLPVVSQRQPEVSRPRVPATNVQDVPRVSPPLKSASAPPRQAEMSRASAIISSMPELQAISSQVSQPVYTPPAQRPTMVSTGTNTTPPPESDTGAPYQIHRFAPAENRHRTSSLPRQSEPSSNLVARGGQTGSRTPSLQAQAQPALMRHPSSSRPSLEGGRPNLDMLDPGNPKHQLSSRPRPVSTHLESNLDYLREKEAHSKPQVPPAQPSPRFSMDKDLPQPGPEEETNIESNVDFLRAMEDSDPKRKEGHKKHHHHKRSSLTSLGAGTKNILVGKFGDAFKRFEGSAPPPPRTPSPLKELGRRDLTPIAGSEATDGRSDDGMAREYEDTPEMRREQEARMLAQEEARVAAAQAEYRQRVAQRGPVGSSSTGATPLPKSIGGVSRAVSIQNKVQSLLDESNRSSTVTRTAQGYGPYSDAALPARPAVPPKPLGGSGGQSTGSSQRTPNSLAEPLAAGRMATGGSRPMAPPKPTHLNKNLTSGGSIPGRPASPLKPLLPSSSVAKPRTNLMAADLPGQPVLEMTAAEKDDYLRDFQKRYPSLTAIEMLERDLAAEEGSKGR</sequence>
<evidence type="ECO:0000256" key="5">
    <source>
        <dbReference type="ARBA" id="ARBA00022553"/>
    </source>
</evidence>
<dbReference type="PROSITE" id="PS50011">
    <property type="entry name" value="PROTEIN_KINASE_DOM"/>
    <property type="match status" value="1"/>
</dbReference>
<feature type="region of interest" description="Disordered" evidence="12">
    <location>
        <begin position="386"/>
        <end position="429"/>
    </location>
</feature>
<name>A0AA40EHH6_9PEZI</name>
<feature type="compositionally biased region" description="Low complexity" evidence="12">
    <location>
        <begin position="984"/>
        <end position="999"/>
    </location>
</feature>
<dbReference type="SUPFAM" id="SSF56112">
    <property type="entry name" value="Protein kinase-like (PK-like)"/>
    <property type="match status" value="1"/>
</dbReference>
<evidence type="ECO:0000256" key="10">
    <source>
        <dbReference type="ARBA" id="ARBA00047899"/>
    </source>
</evidence>
<keyword evidence="15" id="KW-1185">Reference proteome</keyword>
<evidence type="ECO:0000256" key="9">
    <source>
        <dbReference type="ARBA" id="ARBA00022840"/>
    </source>
</evidence>
<evidence type="ECO:0000256" key="11">
    <source>
        <dbReference type="ARBA" id="ARBA00048679"/>
    </source>
</evidence>
<evidence type="ECO:0000256" key="3">
    <source>
        <dbReference type="ARBA" id="ARBA00022490"/>
    </source>
</evidence>
<feature type="compositionally biased region" description="Polar residues" evidence="12">
    <location>
        <begin position="625"/>
        <end position="635"/>
    </location>
</feature>
<evidence type="ECO:0000256" key="8">
    <source>
        <dbReference type="ARBA" id="ARBA00022777"/>
    </source>
</evidence>
<evidence type="ECO:0000256" key="12">
    <source>
        <dbReference type="SAM" id="MobiDB-lite"/>
    </source>
</evidence>
<dbReference type="PANTHER" id="PTHR22967:SF57">
    <property type="entry name" value="AUXILIN, ISOFORM A-RELATED"/>
    <property type="match status" value="1"/>
</dbReference>
<dbReference type="GO" id="GO:0004674">
    <property type="term" value="F:protein serine/threonine kinase activity"/>
    <property type="evidence" value="ECO:0007669"/>
    <property type="project" value="UniProtKB-KW"/>
</dbReference>
<dbReference type="Proteomes" id="UP001172155">
    <property type="component" value="Unassembled WGS sequence"/>
</dbReference>
<keyword evidence="3" id="KW-0963">Cytoplasm</keyword>
<comment type="catalytic activity">
    <reaction evidence="10">
        <text>L-threonyl-[protein] + ATP = O-phospho-L-threonyl-[protein] + ADP + H(+)</text>
        <dbReference type="Rhea" id="RHEA:46608"/>
        <dbReference type="Rhea" id="RHEA-COMP:11060"/>
        <dbReference type="Rhea" id="RHEA-COMP:11605"/>
        <dbReference type="ChEBI" id="CHEBI:15378"/>
        <dbReference type="ChEBI" id="CHEBI:30013"/>
        <dbReference type="ChEBI" id="CHEBI:30616"/>
        <dbReference type="ChEBI" id="CHEBI:61977"/>
        <dbReference type="ChEBI" id="CHEBI:456216"/>
        <dbReference type="EC" id="2.7.11.1"/>
    </reaction>
</comment>
<feature type="region of interest" description="Disordered" evidence="12">
    <location>
        <begin position="889"/>
        <end position="1003"/>
    </location>
</feature>
<feature type="region of interest" description="Disordered" evidence="12">
    <location>
        <begin position="485"/>
        <end position="538"/>
    </location>
</feature>
<feature type="region of interest" description="Disordered" evidence="12">
    <location>
        <begin position="854"/>
        <end position="875"/>
    </location>
</feature>